<organism evidence="2 3">
    <name type="scientific">Sphingomonas paeninsulae</name>
    <dbReference type="NCBI Taxonomy" id="2319844"/>
    <lineage>
        <taxon>Bacteria</taxon>
        <taxon>Pseudomonadati</taxon>
        <taxon>Pseudomonadota</taxon>
        <taxon>Alphaproteobacteria</taxon>
        <taxon>Sphingomonadales</taxon>
        <taxon>Sphingomonadaceae</taxon>
        <taxon>Sphingomonas</taxon>
    </lineage>
</organism>
<dbReference type="OrthoDB" id="5438043at2"/>
<gene>
    <name evidence="2" type="ORF">D3Y57_07900</name>
</gene>
<dbReference type="Gene3D" id="3.10.620.30">
    <property type="match status" value="1"/>
</dbReference>
<dbReference type="KEGG" id="spha:D3Y57_07900"/>
<name>A0A494TA84_SPHPE</name>
<dbReference type="RefSeq" id="WP_121152535.1">
    <property type="nucleotide sequence ID" value="NZ_CP032829.1"/>
</dbReference>
<evidence type="ECO:0000313" key="2">
    <source>
        <dbReference type="EMBL" id="AYJ85910.1"/>
    </source>
</evidence>
<proteinExistence type="predicted"/>
<dbReference type="Proteomes" id="UP000276254">
    <property type="component" value="Chromosome"/>
</dbReference>
<evidence type="ECO:0000259" key="1">
    <source>
        <dbReference type="SMART" id="SM00460"/>
    </source>
</evidence>
<keyword evidence="3" id="KW-1185">Reference proteome</keyword>
<dbReference type="InterPro" id="IPR038765">
    <property type="entry name" value="Papain-like_cys_pep_sf"/>
</dbReference>
<dbReference type="SMART" id="SM00460">
    <property type="entry name" value="TGc"/>
    <property type="match status" value="1"/>
</dbReference>
<dbReference type="InterPro" id="IPR002931">
    <property type="entry name" value="Transglutaminase-like"/>
</dbReference>
<evidence type="ECO:0000313" key="3">
    <source>
        <dbReference type="Proteomes" id="UP000276254"/>
    </source>
</evidence>
<accession>A0A494TA84</accession>
<reference evidence="2 3" key="1">
    <citation type="submission" date="2018-09" db="EMBL/GenBank/DDBJ databases">
        <title>Sphingomonas peninsula sp. nov., isolated from fildes peninsula, Antarctic soil.</title>
        <authorList>
            <person name="Yingchao G."/>
        </authorList>
    </citation>
    <scope>NUCLEOTIDE SEQUENCE [LARGE SCALE GENOMIC DNA]</scope>
    <source>
        <strain evidence="2 3">YZ-8</strain>
    </source>
</reference>
<dbReference type="SUPFAM" id="SSF54001">
    <property type="entry name" value="Cysteine proteinases"/>
    <property type="match status" value="1"/>
</dbReference>
<dbReference type="AlphaFoldDB" id="A0A494TA84"/>
<dbReference type="Pfam" id="PF01841">
    <property type="entry name" value="Transglut_core"/>
    <property type="match status" value="1"/>
</dbReference>
<sequence length="258" mass="28526">MIIDIDVLLDYGIPDRHDVLLQVEAAAMTDQRIIESNLTVTSPERLRAVEGEESIGQRTWAVGLGQFRVEYRARVEIDRPRVVLTDLKANNPRTLPALVVPYLLPSRYCESDKFEAFVTREFSKVSGGRKIIAMLEWMATHIDYVSGSSSGVTTAADTFVQRQGVCRDFAHLLASLSRAAMIPARLVAAYAPDVTPPDFHAVVEVWLDGSWHLVDATGMAQANEIVRIGVGRDATDIAFMTVFGSATMFEQQINVTRG</sequence>
<dbReference type="Gene3D" id="2.60.40.2250">
    <property type="match status" value="1"/>
</dbReference>
<dbReference type="PANTHER" id="PTHR33490:SF12">
    <property type="entry name" value="BLL5557 PROTEIN"/>
    <property type="match status" value="1"/>
</dbReference>
<feature type="domain" description="Transglutaminase-like" evidence="1">
    <location>
        <begin position="158"/>
        <end position="218"/>
    </location>
</feature>
<dbReference type="EMBL" id="CP032829">
    <property type="protein sequence ID" value="AYJ85910.1"/>
    <property type="molecule type" value="Genomic_DNA"/>
</dbReference>
<dbReference type="PANTHER" id="PTHR33490">
    <property type="entry name" value="BLR5614 PROTEIN-RELATED"/>
    <property type="match status" value="1"/>
</dbReference>
<protein>
    <submittedName>
        <fullName evidence="2">Transglutaminase family protein</fullName>
    </submittedName>
</protein>